<dbReference type="InterPro" id="IPR001296">
    <property type="entry name" value="Glyco_trans_1"/>
</dbReference>
<keyword evidence="2" id="KW-0808">Transferase</keyword>
<reference evidence="2 3" key="1">
    <citation type="submission" date="2020-08" db="EMBL/GenBank/DDBJ databases">
        <title>Genomic Encyclopedia of Type Strains, Phase IV (KMG-IV): sequencing the most valuable type-strain genomes for metagenomic binning, comparative biology and taxonomic classification.</title>
        <authorList>
            <person name="Goeker M."/>
        </authorList>
    </citation>
    <scope>NUCLEOTIDE SEQUENCE [LARGE SCALE GENOMIC DNA]</scope>
    <source>
        <strain evidence="2 3">DSM 23562</strain>
    </source>
</reference>
<feature type="domain" description="Glycosyl transferase family 1" evidence="1">
    <location>
        <begin position="184"/>
        <end position="348"/>
    </location>
</feature>
<name>A0A7W9W920_ARMRO</name>
<dbReference type="SUPFAM" id="SSF53756">
    <property type="entry name" value="UDP-Glycosyltransferase/glycogen phosphorylase"/>
    <property type="match status" value="1"/>
</dbReference>
<comment type="caution">
    <text evidence="2">The sequence shown here is derived from an EMBL/GenBank/DDBJ whole genome shotgun (WGS) entry which is preliminary data.</text>
</comment>
<gene>
    <name evidence="2" type="ORF">HNQ39_005207</name>
</gene>
<dbReference type="GO" id="GO:0016758">
    <property type="term" value="F:hexosyltransferase activity"/>
    <property type="evidence" value="ECO:0007669"/>
    <property type="project" value="TreeGrafter"/>
</dbReference>
<dbReference type="PANTHER" id="PTHR45947:SF3">
    <property type="entry name" value="SULFOQUINOVOSYL TRANSFERASE SQD2"/>
    <property type="match status" value="1"/>
</dbReference>
<evidence type="ECO:0000313" key="2">
    <source>
        <dbReference type="EMBL" id="MBB6053373.1"/>
    </source>
</evidence>
<organism evidence="2 3">
    <name type="scientific">Armatimonas rosea</name>
    <dbReference type="NCBI Taxonomy" id="685828"/>
    <lineage>
        <taxon>Bacteria</taxon>
        <taxon>Bacillati</taxon>
        <taxon>Armatimonadota</taxon>
        <taxon>Armatimonadia</taxon>
        <taxon>Armatimonadales</taxon>
        <taxon>Armatimonadaceae</taxon>
        <taxon>Armatimonas</taxon>
    </lineage>
</organism>
<dbReference type="Pfam" id="PF00534">
    <property type="entry name" value="Glycos_transf_1"/>
    <property type="match status" value="1"/>
</dbReference>
<protein>
    <submittedName>
        <fullName evidence="2">Glycosyltransferase involved in cell wall biosynthesis</fullName>
    </submittedName>
</protein>
<dbReference type="RefSeq" id="WP_184203466.1">
    <property type="nucleotide sequence ID" value="NZ_JACHGW010000006.1"/>
</dbReference>
<dbReference type="AlphaFoldDB" id="A0A7W9W920"/>
<accession>A0A7W9W920</accession>
<evidence type="ECO:0000259" key="1">
    <source>
        <dbReference type="Pfam" id="PF00534"/>
    </source>
</evidence>
<proteinExistence type="predicted"/>
<dbReference type="EMBL" id="JACHGW010000006">
    <property type="protein sequence ID" value="MBB6053373.1"/>
    <property type="molecule type" value="Genomic_DNA"/>
</dbReference>
<keyword evidence="3" id="KW-1185">Reference proteome</keyword>
<evidence type="ECO:0000313" key="3">
    <source>
        <dbReference type="Proteomes" id="UP000520814"/>
    </source>
</evidence>
<dbReference type="Proteomes" id="UP000520814">
    <property type="component" value="Unassembled WGS sequence"/>
</dbReference>
<sequence length="375" mass="41323">MKILVVSHSCVREVNQQLFIELSRLPGVELELVVPETWDDEYGKGMFRSGRHPEATFPIHFCPTIKPGHITFHAYPKLPMAAFKKFAPDLVYSTQEPWSLSNLQFLMAARSLKAKFVYHTNQNLLKKYPPPFSWFEQLSYKEACASLAYSEEARQVLLTKGLKGPSFVVPYGTNVDQFVPGREEALREKLGLGDSVVVGYIGRFVEEKGVDLIVKALPKLPANTKILLVGTGSEEQALKSLAKELGVAERVVFTGGVPHNEADKYLRCMDIMALPSLTRPHWKEQFGRVLIEALACEVAVVGSDSGEIPNVVRNTGGGLVCKEGSVESLTECLSALVNDPARRLAFAKVGCAVVHSQYTFGAVARQLQGIFAEAL</sequence>
<dbReference type="InterPro" id="IPR050194">
    <property type="entry name" value="Glycosyltransferase_grp1"/>
</dbReference>
<dbReference type="PANTHER" id="PTHR45947">
    <property type="entry name" value="SULFOQUINOVOSYL TRANSFERASE SQD2"/>
    <property type="match status" value="1"/>
</dbReference>
<dbReference type="CDD" id="cd03801">
    <property type="entry name" value="GT4_PimA-like"/>
    <property type="match status" value="1"/>
</dbReference>
<dbReference type="Gene3D" id="3.40.50.2000">
    <property type="entry name" value="Glycogen Phosphorylase B"/>
    <property type="match status" value="2"/>
</dbReference>